<proteinExistence type="predicted"/>
<dbReference type="Proteomes" id="UP000546701">
    <property type="component" value="Unassembled WGS sequence"/>
</dbReference>
<reference evidence="1 2" key="1">
    <citation type="submission" date="2020-08" db="EMBL/GenBank/DDBJ databases">
        <title>Genomic Encyclopedia of Type Strains, Phase IV (KMG-IV): sequencing the most valuable type-strain genomes for metagenomic binning, comparative biology and taxonomic classification.</title>
        <authorList>
            <person name="Goeker M."/>
        </authorList>
    </citation>
    <scope>NUCLEOTIDE SEQUENCE [LARGE SCALE GENOMIC DNA]</scope>
    <source>
        <strain evidence="1 2">DSM 103336</strain>
    </source>
</reference>
<evidence type="ECO:0000313" key="1">
    <source>
        <dbReference type="EMBL" id="MBB5729525.1"/>
    </source>
</evidence>
<accession>A0A7W9BSX8</accession>
<dbReference type="PANTHER" id="PTHR21192">
    <property type="entry name" value="NUCLEAR PROTEIN E3-3"/>
    <property type="match status" value="1"/>
</dbReference>
<dbReference type="OrthoDB" id="7351393at2"/>
<dbReference type="EMBL" id="JACIJR010000004">
    <property type="protein sequence ID" value="MBB5729525.1"/>
    <property type="molecule type" value="Genomic_DNA"/>
</dbReference>
<dbReference type="InterPro" id="IPR007523">
    <property type="entry name" value="NDUFAF3/AAMDC"/>
</dbReference>
<sequence length="125" mass="13694">MRMERDPEATGPLIRGFSGRGYRVDDRVHDGGMLLTPERAVDWVAPAVDQLTMADMAEALALTPLPEFILLGTGDTLQRPPVDLILALEALGVGMEPMDSRAAARAWGLLRAEQRWIAALLYPLN</sequence>
<dbReference type="RefSeq" id="WP_157175657.1">
    <property type="nucleotide sequence ID" value="NZ_BMJP01000001.1"/>
</dbReference>
<dbReference type="InterPro" id="IPR036748">
    <property type="entry name" value="MTH938-like_sf"/>
</dbReference>
<evidence type="ECO:0000313" key="2">
    <source>
        <dbReference type="Proteomes" id="UP000546701"/>
    </source>
</evidence>
<protein>
    <submittedName>
        <fullName evidence="1">Uncharacterized protein</fullName>
    </submittedName>
</protein>
<organism evidence="1 2">
    <name type="scientific">Sphingomonas prati</name>
    <dbReference type="NCBI Taxonomy" id="1843237"/>
    <lineage>
        <taxon>Bacteria</taxon>
        <taxon>Pseudomonadati</taxon>
        <taxon>Pseudomonadota</taxon>
        <taxon>Alphaproteobacteria</taxon>
        <taxon>Sphingomonadales</taxon>
        <taxon>Sphingomonadaceae</taxon>
        <taxon>Sphingomonas</taxon>
    </lineage>
</organism>
<dbReference type="Gene3D" id="3.40.1230.10">
    <property type="entry name" value="MTH938-like"/>
    <property type="match status" value="1"/>
</dbReference>
<comment type="caution">
    <text evidence="1">The sequence shown here is derived from an EMBL/GenBank/DDBJ whole genome shotgun (WGS) entry which is preliminary data.</text>
</comment>
<dbReference type="AlphaFoldDB" id="A0A7W9BSX8"/>
<dbReference type="Pfam" id="PF04430">
    <property type="entry name" value="DUF498"/>
    <property type="match status" value="1"/>
</dbReference>
<name>A0A7W9BSX8_9SPHN</name>
<dbReference type="SUPFAM" id="SSF64076">
    <property type="entry name" value="MTH938-like"/>
    <property type="match status" value="1"/>
</dbReference>
<gene>
    <name evidence="1" type="ORF">FHS99_002010</name>
</gene>
<keyword evidence="2" id="KW-1185">Reference proteome</keyword>
<dbReference type="PANTHER" id="PTHR21192:SF2">
    <property type="entry name" value="NADH DEHYDROGENASE [UBIQUINONE] 1 ALPHA SUBCOMPLEX ASSEMBLY FACTOR 3"/>
    <property type="match status" value="1"/>
</dbReference>